<evidence type="ECO:0000313" key="1">
    <source>
        <dbReference type="Proteomes" id="UP000887576"/>
    </source>
</evidence>
<organism evidence="1 2">
    <name type="scientific">Panagrolaimus sp. JU765</name>
    <dbReference type="NCBI Taxonomy" id="591449"/>
    <lineage>
        <taxon>Eukaryota</taxon>
        <taxon>Metazoa</taxon>
        <taxon>Ecdysozoa</taxon>
        <taxon>Nematoda</taxon>
        <taxon>Chromadorea</taxon>
        <taxon>Rhabditida</taxon>
        <taxon>Tylenchina</taxon>
        <taxon>Panagrolaimomorpha</taxon>
        <taxon>Panagrolaimoidea</taxon>
        <taxon>Panagrolaimidae</taxon>
        <taxon>Panagrolaimus</taxon>
    </lineage>
</organism>
<reference evidence="2" key="1">
    <citation type="submission" date="2022-11" db="UniProtKB">
        <authorList>
            <consortium name="WormBaseParasite"/>
        </authorList>
    </citation>
    <scope>IDENTIFICATION</scope>
</reference>
<dbReference type="Proteomes" id="UP000887576">
    <property type="component" value="Unplaced"/>
</dbReference>
<name>A0AC34RHN1_9BILA</name>
<accession>A0AC34RHN1</accession>
<protein>
    <submittedName>
        <fullName evidence="2">Ycf54</fullName>
    </submittedName>
</protein>
<evidence type="ECO:0000313" key="2">
    <source>
        <dbReference type="WBParaSite" id="JU765_v2.g6639.t1"/>
    </source>
</evidence>
<dbReference type="WBParaSite" id="JU765_v2.g6639.t1">
    <property type="protein sequence ID" value="JU765_v2.g6639.t1"/>
    <property type="gene ID" value="JU765_v2.g6639"/>
</dbReference>
<sequence length="163" mass="19626">MLYGRNVVRYVHLSYPNLVINGVQKDLLFFKLMKTSNTDANEDLPTIIFKKLNWVLQRQFEKIFFGYLNNPEGWEKFTNNQQFRKLFNKTEILIYPDDLDSLEHRSEIGQLLDVDTDIDMNEECSTSWEEYDEKLRKEAFSSKLRGFRYYMTHGKMYYSKKTN</sequence>
<proteinExistence type="predicted"/>